<organism evidence="1 2">
    <name type="scientific">Bizionia echini</name>
    <dbReference type="NCBI Taxonomy" id="649333"/>
    <lineage>
        <taxon>Bacteria</taxon>
        <taxon>Pseudomonadati</taxon>
        <taxon>Bacteroidota</taxon>
        <taxon>Flavobacteriia</taxon>
        <taxon>Flavobacteriales</taxon>
        <taxon>Flavobacteriaceae</taxon>
        <taxon>Bizionia</taxon>
    </lineage>
</organism>
<keyword evidence="2" id="KW-1185">Reference proteome</keyword>
<gene>
    <name evidence="1" type="ORF">SAMN04487989_10110</name>
</gene>
<accession>A0A1I4YI38</accession>
<protein>
    <submittedName>
        <fullName evidence="1">Uncharacterized protein</fullName>
    </submittedName>
</protein>
<dbReference type="EMBL" id="FOVN01000001">
    <property type="protein sequence ID" value="SFN37503.1"/>
    <property type="molecule type" value="Genomic_DNA"/>
</dbReference>
<dbReference type="STRING" id="649333.SAMN04487989_10110"/>
<dbReference type="AlphaFoldDB" id="A0A1I4YI38"/>
<sequence>MPVTNIEFKSWYRQSTLGKPYGFSKASFFVGEFQSKASKMVYHFSAKKSIPPVARFRTLFMPYKV</sequence>
<dbReference type="Proteomes" id="UP000198705">
    <property type="component" value="Unassembled WGS sequence"/>
</dbReference>
<evidence type="ECO:0000313" key="1">
    <source>
        <dbReference type="EMBL" id="SFN37503.1"/>
    </source>
</evidence>
<reference evidence="2" key="1">
    <citation type="submission" date="2016-10" db="EMBL/GenBank/DDBJ databases">
        <authorList>
            <person name="Varghese N."/>
            <person name="Submissions S."/>
        </authorList>
    </citation>
    <scope>NUCLEOTIDE SEQUENCE [LARGE SCALE GENOMIC DNA]</scope>
    <source>
        <strain evidence="2">DSM 23925</strain>
    </source>
</reference>
<evidence type="ECO:0000313" key="2">
    <source>
        <dbReference type="Proteomes" id="UP000198705"/>
    </source>
</evidence>
<name>A0A1I4YI38_9FLAO</name>
<proteinExistence type="predicted"/>